<sequence>MRARSVAVVALVTIPIAIIAAFFIVGPERLWSLAGPADQGPVDFETLSRRETPNDALACPLGACKARSDIKPPVFAVSAHELRKAFRTAVASEPNLELVDVDENKLSARYVQRSAFWRFPDTIEVRFVDVEDGRSTIAIYSRSLVGRGDLGVNKARVQRWIDKLAKLAPVVQIA</sequence>
<dbReference type="InterPro" id="IPR010865">
    <property type="entry name" value="DUF1499"/>
</dbReference>
<keyword evidence="3" id="KW-1185">Reference proteome</keyword>
<dbReference type="EMBL" id="JAEMUK010000023">
    <property type="protein sequence ID" value="MBJ7543993.1"/>
    <property type="molecule type" value="Genomic_DNA"/>
</dbReference>
<keyword evidence="1" id="KW-0812">Transmembrane</keyword>
<gene>
    <name evidence="2" type="ORF">JDN41_10525</name>
</gene>
<dbReference type="Proteomes" id="UP000623250">
    <property type="component" value="Unassembled WGS sequence"/>
</dbReference>
<comment type="caution">
    <text evidence="2">The sequence shown here is derived from an EMBL/GenBank/DDBJ whole genome shotgun (WGS) entry which is preliminary data.</text>
</comment>
<protein>
    <submittedName>
        <fullName evidence="2">DUF1499 domain-containing protein</fullName>
    </submittedName>
</protein>
<keyword evidence="1" id="KW-0472">Membrane</keyword>
<dbReference type="RefSeq" id="WP_052037611.1">
    <property type="nucleotide sequence ID" value="NZ_JAEMUK010000023.1"/>
</dbReference>
<evidence type="ECO:0000313" key="2">
    <source>
        <dbReference type="EMBL" id="MBJ7543993.1"/>
    </source>
</evidence>
<proteinExistence type="predicted"/>
<evidence type="ECO:0000256" key="1">
    <source>
        <dbReference type="SAM" id="Phobius"/>
    </source>
</evidence>
<evidence type="ECO:0000313" key="3">
    <source>
        <dbReference type="Proteomes" id="UP000623250"/>
    </source>
</evidence>
<feature type="transmembrane region" description="Helical" evidence="1">
    <location>
        <begin position="6"/>
        <end position="25"/>
    </location>
</feature>
<keyword evidence="1" id="KW-1133">Transmembrane helix</keyword>
<reference evidence="2 3" key="1">
    <citation type="submission" date="2020-12" db="EMBL/GenBank/DDBJ databases">
        <title>Revised draft genomes of Rhodomicrobium vannielii ATCC 17100 and Rhodomicrobium udaipurense JA643.</title>
        <authorList>
            <person name="Conners E.M."/>
            <person name="Davenport E.J."/>
            <person name="Bose A."/>
        </authorList>
    </citation>
    <scope>NUCLEOTIDE SEQUENCE [LARGE SCALE GENOMIC DNA]</scope>
    <source>
        <strain evidence="2 3">JA643</strain>
    </source>
</reference>
<dbReference type="Pfam" id="PF07386">
    <property type="entry name" value="DUF1499"/>
    <property type="match status" value="1"/>
</dbReference>
<name>A0A8I1GBF4_9HYPH</name>
<organism evidence="2 3">
    <name type="scientific">Rhodomicrobium udaipurense</name>
    <dbReference type="NCBI Taxonomy" id="1202716"/>
    <lineage>
        <taxon>Bacteria</taxon>
        <taxon>Pseudomonadati</taxon>
        <taxon>Pseudomonadota</taxon>
        <taxon>Alphaproteobacteria</taxon>
        <taxon>Hyphomicrobiales</taxon>
        <taxon>Hyphomicrobiaceae</taxon>
        <taxon>Rhodomicrobium</taxon>
    </lineage>
</organism>
<accession>A0A8I1GBF4</accession>
<dbReference type="AlphaFoldDB" id="A0A8I1GBF4"/>